<dbReference type="PATRIC" id="fig|1121318.3.peg.3317"/>
<dbReference type="GO" id="GO:0010181">
    <property type="term" value="F:FMN binding"/>
    <property type="evidence" value="ECO:0007669"/>
    <property type="project" value="InterPro"/>
</dbReference>
<dbReference type="GO" id="GO:0016020">
    <property type="term" value="C:membrane"/>
    <property type="evidence" value="ECO:0007669"/>
    <property type="project" value="InterPro"/>
</dbReference>
<feature type="domain" description="FMN-binding" evidence="2">
    <location>
        <begin position="65"/>
        <end position="156"/>
    </location>
</feature>
<dbReference type="PROSITE" id="PS51257">
    <property type="entry name" value="PROKAR_LIPOPROTEIN"/>
    <property type="match status" value="1"/>
</dbReference>
<keyword evidence="4" id="KW-1185">Reference proteome</keyword>
<dbReference type="STRING" id="36844.SAMN04488501_101158"/>
<dbReference type="SMART" id="SM00900">
    <property type="entry name" value="FMN_bind"/>
    <property type="match status" value="2"/>
</dbReference>
<feature type="chain" id="PRO_5039023777" evidence="1">
    <location>
        <begin position="21"/>
        <end position="272"/>
    </location>
</feature>
<reference evidence="4" key="1">
    <citation type="submission" date="2015-08" db="EMBL/GenBank/DDBJ databases">
        <title>Genome sequence of the strict anaerobe Clostridium homopropionicum LuHBu1 (DSM 5847T).</title>
        <authorList>
            <person name="Poehlein A."/>
            <person name="Beck M."/>
            <person name="Schiel-Bengelsdorf B."/>
            <person name="Bengelsdorf F.R."/>
            <person name="Daniel R."/>
            <person name="Duerre P."/>
        </authorList>
    </citation>
    <scope>NUCLEOTIDE SEQUENCE [LARGE SCALE GENOMIC DNA]</scope>
    <source>
        <strain evidence="4">DSM 5847</strain>
    </source>
</reference>
<name>A0A0L6Z626_9CLOT</name>
<keyword evidence="1" id="KW-0732">Signal</keyword>
<evidence type="ECO:0000313" key="4">
    <source>
        <dbReference type="Proteomes" id="UP000037043"/>
    </source>
</evidence>
<dbReference type="RefSeq" id="WP_052222767.1">
    <property type="nucleotide sequence ID" value="NZ_LHUR01000042.1"/>
</dbReference>
<feature type="domain" description="FMN-binding" evidence="2">
    <location>
        <begin position="183"/>
        <end position="271"/>
    </location>
</feature>
<evidence type="ECO:0000313" key="3">
    <source>
        <dbReference type="EMBL" id="KOA18420.1"/>
    </source>
</evidence>
<evidence type="ECO:0000256" key="1">
    <source>
        <dbReference type="SAM" id="SignalP"/>
    </source>
</evidence>
<dbReference type="EMBL" id="LHUR01000042">
    <property type="protein sequence ID" value="KOA18420.1"/>
    <property type="molecule type" value="Genomic_DNA"/>
</dbReference>
<dbReference type="Gene3D" id="3.90.1010.20">
    <property type="match status" value="2"/>
</dbReference>
<dbReference type="Pfam" id="PF04205">
    <property type="entry name" value="FMN_bind"/>
    <property type="match status" value="1"/>
</dbReference>
<evidence type="ECO:0000259" key="2">
    <source>
        <dbReference type="SMART" id="SM00900"/>
    </source>
</evidence>
<dbReference type="AlphaFoldDB" id="A0A0L6Z626"/>
<comment type="caution">
    <text evidence="3">The sequence shown here is derived from an EMBL/GenBank/DDBJ whole genome shotgun (WGS) entry which is preliminary data.</text>
</comment>
<dbReference type="InterPro" id="IPR007329">
    <property type="entry name" value="FMN-bd"/>
</dbReference>
<organism evidence="3 4">
    <name type="scientific">Clostridium homopropionicum DSM 5847</name>
    <dbReference type="NCBI Taxonomy" id="1121318"/>
    <lineage>
        <taxon>Bacteria</taxon>
        <taxon>Bacillati</taxon>
        <taxon>Bacillota</taxon>
        <taxon>Clostridia</taxon>
        <taxon>Eubacteriales</taxon>
        <taxon>Clostridiaceae</taxon>
        <taxon>Clostridium</taxon>
    </lineage>
</organism>
<sequence>MKKKLLYVVTAAALSTSLLVGCGSSSKTAETGSKPADSTSTANTTTKAYKDGTYKATYDFLDGHGWKPQLEIEIKDGKIAKVVYDSANAEGKLKTKDDAYNKLMKSKSNTSPAEYSPKLQDALVKSQDYTKVDTVTGATESSEEFKALAAAALAKAEKGDTSAAVLQMNATYTAKEKDLDKYGYKGELSITYKDGKIDKVTFEELDKDGKKKSDNIDYNTKMKAASKINAKEAYDKLIQGVISTGKVDTVTGATGIATKFKTLYEEALKMRK</sequence>
<accession>A0A0L6Z626</accession>
<feature type="signal peptide" evidence="1">
    <location>
        <begin position="1"/>
        <end position="20"/>
    </location>
</feature>
<dbReference type="Proteomes" id="UP000037043">
    <property type="component" value="Unassembled WGS sequence"/>
</dbReference>
<protein>
    <submittedName>
        <fullName evidence="3">FMN-binding domain protein</fullName>
    </submittedName>
</protein>
<proteinExistence type="predicted"/>
<gene>
    <name evidence="3" type="ORF">CLHOM_33220</name>
</gene>